<evidence type="ECO:0000256" key="1">
    <source>
        <dbReference type="ARBA" id="ARBA00008682"/>
    </source>
</evidence>
<keyword evidence="16" id="KW-1133">Transmembrane helix</keyword>
<dbReference type="InterPro" id="IPR011583">
    <property type="entry name" value="Chitinase_II/V-like_cat"/>
</dbReference>
<dbReference type="EC" id="2.7.11.1" evidence="2"/>
<dbReference type="InterPro" id="IPR008271">
    <property type="entry name" value="Ser/Thr_kinase_AS"/>
</dbReference>
<dbReference type="Gene3D" id="3.10.50.10">
    <property type="match status" value="1"/>
</dbReference>
<keyword evidence="12" id="KW-0326">Glycosidase</keyword>
<dbReference type="GO" id="GO:0005886">
    <property type="term" value="C:plasma membrane"/>
    <property type="evidence" value="ECO:0007669"/>
    <property type="project" value="TreeGrafter"/>
</dbReference>
<dbReference type="Gene3D" id="1.10.510.10">
    <property type="entry name" value="Transferase(Phosphotransferase) domain 1"/>
    <property type="match status" value="1"/>
</dbReference>
<comment type="catalytic activity">
    <reaction evidence="13">
        <text>L-threonyl-[protein] + ATP = O-phospho-L-threonyl-[protein] + ADP + H(+)</text>
        <dbReference type="Rhea" id="RHEA:46608"/>
        <dbReference type="Rhea" id="RHEA-COMP:11060"/>
        <dbReference type="Rhea" id="RHEA-COMP:11605"/>
        <dbReference type="ChEBI" id="CHEBI:15378"/>
        <dbReference type="ChEBI" id="CHEBI:30013"/>
        <dbReference type="ChEBI" id="CHEBI:30616"/>
        <dbReference type="ChEBI" id="CHEBI:61977"/>
        <dbReference type="ChEBI" id="CHEBI:456216"/>
        <dbReference type="EC" id="2.7.11.1"/>
    </reaction>
</comment>
<evidence type="ECO:0000256" key="14">
    <source>
        <dbReference type="ARBA" id="ARBA00048679"/>
    </source>
</evidence>
<feature type="chain" id="PRO_5027012675" description="non-specific serine/threonine protein kinase" evidence="17">
    <location>
        <begin position="22"/>
        <end position="767"/>
    </location>
</feature>
<evidence type="ECO:0000256" key="15">
    <source>
        <dbReference type="SAM" id="MobiDB-lite"/>
    </source>
</evidence>
<feature type="compositionally biased region" description="Basic and acidic residues" evidence="15">
    <location>
        <begin position="738"/>
        <end position="748"/>
    </location>
</feature>
<evidence type="ECO:0000256" key="13">
    <source>
        <dbReference type="ARBA" id="ARBA00047899"/>
    </source>
</evidence>
<dbReference type="InterPro" id="IPR000719">
    <property type="entry name" value="Prot_kinase_dom"/>
</dbReference>
<keyword evidence="3" id="KW-0723">Serine/threonine-protein kinase</keyword>
<dbReference type="PROSITE" id="PS50011">
    <property type="entry name" value="PROTEIN_KINASE_DOM"/>
    <property type="match status" value="1"/>
</dbReference>
<feature type="region of interest" description="Disordered" evidence="15">
    <location>
        <begin position="721"/>
        <end position="750"/>
    </location>
</feature>
<feature type="domain" description="GH18" evidence="19">
    <location>
        <begin position="24"/>
        <end position="369"/>
    </location>
</feature>
<dbReference type="SUPFAM" id="SSF56112">
    <property type="entry name" value="Protein kinase-like (PK-like)"/>
    <property type="match status" value="1"/>
</dbReference>
<dbReference type="PROSITE" id="PS51910">
    <property type="entry name" value="GH18_2"/>
    <property type="match status" value="1"/>
</dbReference>
<dbReference type="SMART" id="SM00220">
    <property type="entry name" value="S_TKc"/>
    <property type="match status" value="1"/>
</dbReference>
<dbReference type="RefSeq" id="XP_022938152.1">
    <property type="nucleotide sequence ID" value="XM_023082384.1"/>
</dbReference>
<dbReference type="PROSITE" id="PS00108">
    <property type="entry name" value="PROTEIN_KINASE_ST"/>
    <property type="match status" value="1"/>
</dbReference>
<evidence type="ECO:0000313" key="21">
    <source>
        <dbReference type="RefSeq" id="XP_022938152.1"/>
    </source>
</evidence>
<accession>A0A6J1FD82</accession>
<protein>
    <recommendedName>
        <fullName evidence="2">non-specific serine/threonine protein kinase</fullName>
        <ecNumber evidence="2">2.7.11.1</ecNumber>
    </recommendedName>
</protein>
<dbReference type="CDD" id="cd14066">
    <property type="entry name" value="STKc_IRAK"/>
    <property type="match status" value="1"/>
</dbReference>
<dbReference type="SUPFAM" id="SSF54556">
    <property type="entry name" value="Chitinase insertion domain"/>
    <property type="match status" value="1"/>
</dbReference>
<evidence type="ECO:0000256" key="12">
    <source>
        <dbReference type="ARBA" id="ARBA00023295"/>
    </source>
</evidence>
<comment type="catalytic activity">
    <reaction evidence="14">
        <text>L-seryl-[protein] + ATP = O-phospho-L-seryl-[protein] + ADP + H(+)</text>
        <dbReference type="Rhea" id="RHEA:17989"/>
        <dbReference type="Rhea" id="RHEA-COMP:9863"/>
        <dbReference type="Rhea" id="RHEA-COMP:11604"/>
        <dbReference type="ChEBI" id="CHEBI:15378"/>
        <dbReference type="ChEBI" id="CHEBI:29999"/>
        <dbReference type="ChEBI" id="CHEBI:30616"/>
        <dbReference type="ChEBI" id="CHEBI:83421"/>
        <dbReference type="ChEBI" id="CHEBI:456216"/>
        <dbReference type="EC" id="2.7.11.1"/>
    </reaction>
</comment>
<evidence type="ECO:0000313" key="20">
    <source>
        <dbReference type="Proteomes" id="UP000504609"/>
    </source>
</evidence>
<comment type="similarity">
    <text evidence="1">Belongs to the glycosyl hydrolase 18 family. Chitinase class V subfamily.</text>
</comment>
<keyword evidence="20" id="KW-1185">Reference proteome</keyword>
<dbReference type="CDD" id="cd02879">
    <property type="entry name" value="GH18_plant_chitinase_class_V"/>
    <property type="match status" value="1"/>
</dbReference>
<feature type="transmembrane region" description="Helical" evidence="16">
    <location>
        <begin position="374"/>
        <end position="398"/>
    </location>
</feature>
<dbReference type="FunFam" id="3.10.50.10:FF:000003">
    <property type="entry name" value="Class V chitinase CHIT5b"/>
    <property type="match status" value="1"/>
</dbReference>
<evidence type="ECO:0000256" key="7">
    <source>
        <dbReference type="ARBA" id="ARBA00022777"/>
    </source>
</evidence>
<dbReference type="KEGG" id="cmos:111444325"/>
<dbReference type="GO" id="GO:0005975">
    <property type="term" value="P:carbohydrate metabolic process"/>
    <property type="evidence" value="ECO:0007669"/>
    <property type="project" value="InterPro"/>
</dbReference>
<dbReference type="InterPro" id="IPR001245">
    <property type="entry name" value="Ser-Thr/Tyr_kinase_cat_dom"/>
</dbReference>
<evidence type="ECO:0000256" key="2">
    <source>
        <dbReference type="ARBA" id="ARBA00012513"/>
    </source>
</evidence>
<dbReference type="SUPFAM" id="SSF51445">
    <property type="entry name" value="(Trans)glycosidases"/>
    <property type="match status" value="1"/>
</dbReference>
<keyword evidence="8" id="KW-0378">Hydrolase</keyword>
<evidence type="ECO:0000256" key="8">
    <source>
        <dbReference type="ARBA" id="ARBA00022801"/>
    </source>
</evidence>
<dbReference type="Gene3D" id="3.30.200.20">
    <property type="entry name" value="Phosphorylase Kinase, domain 1"/>
    <property type="match status" value="1"/>
</dbReference>
<dbReference type="InterPro" id="IPR011009">
    <property type="entry name" value="Kinase-like_dom_sf"/>
</dbReference>
<dbReference type="GeneID" id="111444325"/>
<keyword evidence="4" id="KW-0808">Transferase</keyword>
<feature type="domain" description="Protein kinase" evidence="18">
    <location>
        <begin position="448"/>
        <end position="734"/>
    </location>
</feature>
<dbReference type="PANTHER" id="PTHR27002">
    <property type="entry name" value="RECEPTOR-LIKE SERINE/THREONINE-PROTEIN KINASE SD1-8"/>
    <property type="match status" value="1"/>
</dbReference>
<dbReference type="InterPro" id="IPR029070">
    <property type="entry name" value="Chitinase_insertion_sf"/>
</dbReference>
<evidence type="ECO:0000259" key="19">
    <source>
        <dbReference type="PROSITE" id="PS51910"/>
    </source>
</evidence>
<organism evidence="20 21">
    <name type="scientific">Cucurbita moschata</name>
    <name type="common">Winter crookneck squash</name>
    <name type="synonym">Cucurbita pepo var. moschata</name>
    <dbReference type="NCBI Taxonomy" id="3662"/>
    <lineage>
        <taxon>Eukaryota</taxon>
        <taxon>Viridiplantae</taxon>
        <taxon>Streptophyta</taxon>
        <taxon>Embryophyta</taxon>
        <taxon>Tracheophyta</taxon>
        <taxon>Spermatophyta</taxon>
        <taxon>Magnoliopsida</taxon>
        <taxon>eudicotyledons</taxon>
        <taxon>Gunneridae</taxon>
        <taxon>Pentapetalae</taxon>
        <taxon>rosids</taxon>
        <taxon>fabids</taxon>
        <taxon>Cucurbitales</taxon>
        <taxon>Cucurbitaceae</taxon>
        <taxon>Cucurbiteae</taxon>
        <taxon>Cucurbita</taxon>
    </lineage>
</organism>
<reference evidence="21" key="1">
    <citation type="submission" date="2025-08" db="UniProtKB">
        <authorList>
            <consortium name="RefSeq"/>
        </authorList>
    </citation>
    <scope>IDENTIFICATION</scope>
    <source>
        <tissue evidence="21">Young leaves</tissue>
    </source>
</reference>
<proteinExistence type="inferred from homology"/>
<evidence type="ECO:0000256" key="11">
    <source>
        <dbReference type="ARBA" id="ARBA00023180"/>
    </source>
</evidence>
<dbReference type="GO" id="GO:0004674">
    <property type="term" value="F:protein serine/threonine kinase activity"/>
    <property type="evidence" value="ECO:0007669"/>
    <property type="project" value="UniProtKB-KW"/>
</dbReference>
<evidence type="ECO:0000256" key="5">
    <source>
        <dbReference type="ARBA" id="ARBA00022729"/>
    </source>
</evidence>
<dbReference type="Proteomes" id="UP000504609">
    <property type="component" value="Unplaced"/>
</dbReference>
<dbReference type="AlphaFoldDB" id="A0A6J1FD82"/>
<dbReference type="FunFam" id="3.30.200.20:FF:000195">
    <property type="entry name" value="G-type lectin S-receptor-like serine/threonine-protein kinase"/>
    <property type="match status" value="1"/>
</dbReference>
<dbReference type="GO" id="GO:0005524">
    <property type="term" value="F:ATP binding"/>
    <property type="evidence" value="ECO:0007669"/>
    <property type="project" value="UniProtKB-KW"/>
</dbReference>
<dbReference type="SMR" id="A0A6J1FD82"/>
<name>A0A6J1FD82_CUCMO</name>
<evidence type="ECO:0000259" key="18">
    <source>
        <dbReference type="PROSITE" id="PS50011"/>
    </source>
</evidence>
<keyword evidence="16" id="KW-0812">Transmembrane</keyword>
<keyword evidence="7" id="KW-0418">Kinase</keyword>
<evidence type="ECO:0000256" key="6">
    <source>
        <dbReference type="ARBA" id="ARBA00022741"/>
    </source>
</evidence>
<sequence length="767" mass="85888">MVSKSFISALLFFTFFQASKAQPWIKAGYWLSAAGSPSSDINSPLFTHLFCGFAELINSTSYELHFSSSELQSFSNFTAIVKQKNPSLSTLLSIGGGNADYHVLSSMVSNFTHRKAFIDSTIELARTHDFDGLDFCWVSSNTTSDMSNMGKLFEEWRQAAETEAKSSKRLMLILTAAVQRTPDLEFGSYPVDSIRNNLNWVNFLGYDYYMPSFWPNFTAPFAALYDPLLNKTNTDSGISEWIAKGLPAANIVLALPFYGYAWTLKNVEDFGVGAAAIGPAISADGSITYKDIKDYMRSNRVDNVEFNGSYVMSFCVVGSTWIGFDDAKVVKIKVNYVKQRRLRGYFVWLVSNDDNWELSSIAASEFGNEKENKVSLLIVVPTTIGGAIVLLLLGFLLFRRLKSNKSKDAGRRSKFNIKNLVGGEDLKNSAPDLQVFSYAEIERATNKFAFKNKLGQGGYGPVYKGVLGNGQEIAVKRLSATSGQGFEEFKNEVLLTARLQHVNLVKVVGFCVDTQEHMLIYEYMPNKSLDFHLFGHGRENLLNWAKRVEIIEGVTQGLLYLQEYSRLTIIHRDLKPSNILLDDGMKPKISDFGMARIFAKEKLEANTSRIAGTYGYIPPEYAKQGVYSTKSDVFSFGVLLLQIISGKRTTELNGEHERLGLLDYAYEAWKEGRGMEFMDQSLDDSESTCKLTRCIQIALLCVQENADDRPTMLEISSMLKSSTSELKDPQRPAFSVKKVRDETDRSLTTDRQTYSVSSEIVTEVVAR</sequence>
<keyword evidence="16" id="KW-0472">Membrane</keyword>
<keyword evidence="6" id="KW-0547">Nucleotide-binding</keyword>
<dbReference type="Gene3D" id="3.20.20.80">
    <property type="entry name" value="Glycosidases"/>
    <property type="match status" value="1"/>
</dbReference>
<dbReference type="InterPro" id="IPR001223">
    <property type="entry name" value="Glyco_hydro18_cat"/>
</dbReference>
<gene>
    <name evidence="21" type="primary">LOC111444325</name>
</gene>
<dbReference type="SMART" id="SM00636">
    <property type="entry name" value="Glyco_18"/>
    <property type="match status" value="1"/>
</dbReference>
<evidence type="ECO:0000256" key="17">
    <source>
        <dbReference type="SAM" id="SignalP"/>
    </source>
</evidence>
<evidence type="ECO:0000256" key="4">
    <source>
        <dbReference type="ARBA" id="ARBA00022679"/>
    </source>
</evidence>
<keyword evidence="10" id="KW-1015">Disulfide bond</keyword>
<dbReference type="PANTHER" id="PTHR27002:SF851">
    <property type="entry name" value="G-TYPE LECTIN S-RECEPTOR-LIKE SERINE_THREONINE-PROTEIN KINASE SD1-1"/>
    <property type="match status" value="1"/>
</dbReference>
<dbReference type="InterPro" id="IPR017853">
    <property type="entry name" value="GH"/>
</dbReference>
<dbReference type="Pfam" id="PF07714">
    <property type="entry name" value="PK_Tyr_Ser-Thr"/>
    <property type="match status" value="1"/>
</dbReference>
<keyword evidence="9" id="KW-0067">ATP-binding</keyword>
<dbReference type="GO" id="GO:0008061">
    <property type="term" value="F:chitin binding"/>
    <property type="evidence" value="ECO:0007669"/>
    <property type="project" value="InterPro"/>
</dbReference>
<dbReference type="Pfam" id="PF00704">
    <property type="entry name" value="Glyco_hydro_18"/>
    <property type="match status" value="1"/>
</dbReference>
<keyword evidence="5 17" id="KW-0732">Signal</keyword>
<evidence type="ECO:0000256" key="16">
    <source>
        <dbReference type="SAM" id="Phobius"/>
    </source>
</evidence>
<dbReference type="GO" id="GO:0016798">
    <property type="term" value="F:hydrolase activity, acting on glycosyl bonds"/>
    <property type="evidence" value="ECO:0007669"/>
    <property type="project" value="UniProtKB-KW"/>
</dbReference>
<feature type="signal peptide" evidence="17">
    <location>
        <begin position="1"/>
        <end position="21"/>
    </location>
</feature>
<dbReference type="FunFam" id="1.10.510.10:FF:000060">
    <property type="entry name" value="G-type lectin S-receptor-like serine/threonine-protein kinase"/>
    <property type="match status" value="1"/>
</dbReference>
<evidence type="ECO:0000256" key="9">
    <source>
        <dbReference type="ARBA" id="ARBA00022840"/>
    </source>
</evidence>
<evidence type="ECO:0000256" key="3">
    <source>
        <dbReference type="ARBA" id="ARBA00022527"/>
    </source>
</evidence>
<keyword evidence="11" id="KW-0325">Glycoprotein</keyword>
<evidence type="ECO:0000256" key="10">
    <source>
        <dbReference type="ARBA" id="ARBA00023157"/>
    </source>
</evidence>